<dbReference type="InterPro" id="IPR044033">
    <property type="entry name" value="GpV-like_apex"/>
</dbReference>
<organism evidence="1">
    <name type="scientific">uncultured Caudovirales phage</name>
    <dbReference type="NCBI Taxonomy" id="2100421"/>
    <lineage>
        <taxon>Viruses</taxon>
        <taxon>Duplodnaviria</taxon>
        <taxon>Heunggongvirae</taxon>
        <taxon>Uroviricota</taxon>
        <taxon>Caudoviricetes</taxon>
        <taxon>Peduoviridae</taxon>
        <taxon>Maltschvirus</taxon>
        <taxon>Maltschvirus maltsch</taxon>
    </lineage>
</organism>
<dbReference type="Pfam" id="PF18946">
    <property type="entry name" value="Apex"/>
    <property type="match status" value="1"/>
</dbReference>
<proteinExistence type="predicted"/>
<evidence type="ECO:0000313" key="1">
    <source>
        <dbReference type="EMBL" id="CAB4135739.1"/>
    </source>
</evidence>
<gene>
    <name evidence="1" type="ORF">UFOVP286_32</name>
</gene>
<sequence length="162" mass="16997">MEIVSLLKNDGKVARVQLDDGSIIDNVVILYPYGLFANIKIDDNSLGLLFCQNTRDYCYVIPYNIAKQPTLTSGSVAIGDFENNKLIKIVNGNVVINTNVIIEGSLSANGAVNLGNNLVIAGTLTTVGTVNLQGTTTIQGKAFTAHTHSGVQSGSSITGGVV</sequence>
<dbReference type="EMBL" id="LR796304">
    <property type="protein sequence ID" value="CAB4135739.1"/>
    <property type="molecule type" value="Genomic_DNA"/>
</dbReference>
<reference evidence="1" key="1">
    <citation type="submission" date="2020-04" db="EMBL/GenBank/DDBJ databases">
        <authorList>
            <person name="Chiriac C."/>
            <person name="Salcher M."/>
            <person name="Ghai R."/>
            <person name="Kavagutti S V."/>
        </authorList>
    </citation>
    <scope>NUCLEOTIDE SEQUENCE</scope>
</reference>
<evidence type="ECO:0008006" key="2">
    <source>
        <dbReference type="Google" id="ProtNLM"/>
    </source>
</evidence>
<accession>A0A6J5LVJ6</accession>
<protein>
    <recommendedName>
        <fullName evidence="2">Phage baseplate assembly protein V</fullName>
    </recommendedName>
</protein>
<name>A0A6J5LVJ6_9CAUD</name>